<dbReference type="PRINTS" id="PR00368">
    <property type="entry name" value="FADPNR"/>
</dbReference>
<dbReference type="EMBL" id="JAUFPN010000194">
    <property type="protein sequence ID" value="MDN3567502.1"/>
    <property type="molecule type" value="Genomic_DNA"/>
</dbReference>
<dbReference type="Proteomes" id="UP001529369">
    <property type="component" value="Unassembled WGS sequence"/>
</dbReference>
<dbReference type="RefSeq" id="WP_290319542.1">
    <property type="nucleotide sequence ID" value="NZ_JAUFPN010000194.1"/>
</dbReference>
<dbReference type="PRINTS" id="PR00469">
    <property type="entry name" value="PNDRDTASEII"/>
</dbReference>
<dbReference type="SUPFAM" id="SSF51905">
    <property type="entry name" value="FAD/NAD(P)-binding domain"/>
    <property type="match status" value="2"/>
</dbReference>
<keyword evidence="3" id="KW-1185">Reference proteome</keyword>
<evidence type="ECO:0000313" key="2">
    <source>
        <dbReference type="EMBL" id="MDN3567502.1"/>
    </source>
</evidence>
<dbReference type="InterPro" id="IPR036188">
    <property type="entry name" value="FAD/NAD-bd_sf"/>
</dbReference>
<evidence type="ECO:0000256" key="1">
    <source>
        <dbReference type="ARBA" id="ARBA00023002"/>
    </source>
</evidence>
<proteinExistence type="predicted"/>
<dbReference type="Gene3D" id="3.50.50.60">
    <property type="entry name" value="FAD/NAD(P)-binding domain"/>
    <property type="match status" value="1"/>
</dbReference>
<reference evidence="3" key="1">
    <citation type="journal article" date="2019" name="Int. J. Syst. Evol. Microbiol.">
        <title>The Global Catalogue of Microorganisms (GCM) 10K type strain sequencing project: providing services to taxonomists for standard genome sequencing and annotation.</title>
        <authorList>
            <consortium name="The Broad Institute Genomics Platform"/>
            <consortium name="The Broad Institute Genome Sequencing Center for Infectious Disease"/>
            <person name="Wu L."/>
            <person name="Ma J."/>
        </authorList>
    </citation>
    <scope>NUCLEOTIDE SEQUENCE [LARGE SCALE GENOMIC DNA]</scope>
    <source>
        <strain evidence="3">CECT 7131</strain>
    </source>
</reference>
<gene>
    <name evidence="2" type="ORF">QWZ14_24250</name>
</gene>
<protein>
    <submittedName>
        <fullName evidence="2">ArsO family NAD(P)H-dependent flavin-containing monooxygenase</fullName>
    </submittedName>
</protein>
<dbReference type="PANTHER" id="PTHR43539">
    <property type="entry name" value="FLAVIN-BINDING MONOOXYGENASE-LIKE PROTEIN (AFU_ORTHOLOGUE AFUA_4G09220)"/>
    <property type="match status" value="1"/>
</dbReference>
<keyword evidence="2" id="KW-0503">Monooxygenase</keyword>
<dbReference type="Pfam" id="PF13738">
    <property type="entry name" value="Pyr_redox_3"/>
    <property type="match status" value="1"/>
</dbReference>
<dbReference type="InterPro" id="IPR050982">
    <property type="entry name" value="Auxin_biosynth/cation_transpt"/>
</dbReference>
<dbReference type="PANTHER" id="PTHR43539:SF78">
    <property type="entry name" value="FLAVIN-CONTAINING MONOOXYGENASE"/>
    <property type="match status" value="1"/>
</dbReference>
<sequence length="358" mass="38372">MTPVRRRVVVIGGGQSGLAIGYFLRRAGLDFEILDASGRPGGAWPAAWDSLRLFSPAQWSSLPGWPMPPVPGAYPGRDDVVAYLTAYERRYALPVRRPVEVVAVEARAEGLLVRGTDAAWLAQAVVSATGSWRRPVIPAYPGQESFRGRQLHSAGYRAPEAFAGQRVLVVGGGNSGAQILAELSQVAMTTWVTETEPRLLPDEVDGRVLFARATARLRAQQEGRAPEAPASGLGEVVAVPPVRAARDRGALRSRRPFLRFEPDGVVWPDGSRSAVDAVIWCTGFRPALDHLAPLGVLDAAGRVAVREGRAVGEPRLWLLGYGDWTGLASATLAGITRTAREVAKDIARSLGEDPRDGP</sequence>
<evidence type="ECO:0000313" key="3">
    <source>
        <dbReference type="Proteomes" id="UP001529369"/>
    </source>
</evidence>
<dbReference type="NCBIfam" id="NF040505">
    <property type="entry name" value="ArsO_flavin_mono"/>
    <property type="match status" value="1"/>
</dbReference>
<dbReference type="GO" id="GO:0004497">
    <property type="term" value="F:monooxygenase activity"/>
    <property type="evidence" value="ECO:0007669"/>
    <property type="project" value="UniProtKB-KW"/>
</dbReference>
<accession>A0ABT8ACE9</accession>
<keyword evidence="1" id="KW-0560">Oxidoreductase</keyword>
<organism evidence="2 3">
    <name type="scientific">Paeniroseomonas aquatica</name>
    <dbReference type="NCBI Taxonomy" id="373043"/>
    <lineage>
        <taxon>Bacteria</taxon>
        <taxon>Pseudomonadati</taxon>
        <taxon>Pseudomonadota</taxon>
        <taxon>Alphaproteobacteria</taxon>
        <taxon>Acetobacterales</taxon>
        <taxon>Acetobacteraceae</taxon>
        <taxon>Paeniroseomonas</taxon>
    </lineage>
</organism>
<name>A0ABT8ACE9_9PROT</name>
<comment type="caution">
    <text evidence="2">The sequence shown here is derived from an EMBL/GenBank/DDBJ whole genome shotgun (WGS) entry which is preliminary data.</text>
</comment>